<keyword evidence="4" id="KW-1185">Reference proteome</keyword>
<feature type="domain" description="Amidase" evidence="2">
    <location>
        <begin position="28"/>
        <end position="307"/>
    </location>
</feature>
<dbReference type="InterPro" id="IPR036928">
    <property type="entry name" value="AS_sf"/>
</dbReference>
<dbReference type="SUPFAM" id="SSF75304">
    <property type="entry name" value="Amidase signature (AS) enzymes"/>
    <property type="match status" value="1"/>
</dbReference>
<dbReference type="InterPro" id="IPR000120">
    <property type="entry name" value="Amidase"/>
</dbReference>
<protein>
    <submittedName>
        <fullName evidence="3">Amidase/aspartyl-tRNA(Asn)/glutamyl-tRNA(Gln) amidotransferase subunit A</fullName>
    </submittedName>
</protein>
<dbReference type="GO" id="GO:0016740">
    <property type="term" value="F:transferase activity"/>
    <property type="evidence" value="ECO:0007669"/>
    <property type="project" value="UniProtKB-KW"/>
</dbReference>
<dbReference type="InterPro" id="IPR023631">
    <property type="entry name" value="Amidase_dom"/>
</dbReference>
<dbReference type="RefSeq" id="WP_211340095.1">
    <property type="nucleotide sequence ID" value="NZ_RBIL01000002.1"/>
</dbReference>
<evidence type="ECO:0000259" key="2">
    <source>
        <dbReference type="Pfam" id="PF01425"/>
    </source>
</evidence>
<dbReference type="AlphaFoldDB" id="A0A660L3A8"/>
<dbReference type="PANTHER" id="PTHR11895:SF7">
    <property type="entry name" value="GLUTAMYL-TRNA(GLN) AMIDOTRANSFERASE SUBUNIT A, MITOCHONDRIAL"/>
    <property type="match status" value="1"/>
</dbReference>
<dbReference type="Pfam" id="PF01425">
    <property type="entry name" value="Amidase"/>
    <property type="match status" value="2"/>
</dbReference>
<feature type="domain" description="Amidase" evidence="2">
    <location>
        <begin position="367"/>
        <end position="464"/>
    </location>
</feature>
<accession>A0A660L3A8</accession>
<evidence type="ECO:0000256" key="1">
    <source>
        <dbReference type="ARBA" id="ARBA00009199"/>
    </source>
</evidence>
<keyword evidence="3" id="KW-0808">Transferase</keyword>
<sequence length="489" mass="52600">MALADELSYTTVVDLAGRIRRRELSPVEVLEATIERIEARNPSLNALVYLGFDDARGAAREAEAAVMRGEPLGRLHGVPSAIKDLFDFKPGWPATFGGIPSLRDFKPEIYCAFAERAEQAGAILVGKGNSPVMGFRGVCDNPLFGPSRNPFDTSRNTGGSSGGCSAAVADGLLTFAEGTDGGGSIRIPAAWCGIYGLKQSFGRVPFTGRPNAFGGTDPFLFEGPLTRTVEDAALVLTAIAGYDARDPFSLDDPQDFTGAVHRSIKGMRIAYTRNYDVFPVDRRIAAVIDDAVRVFEQAGAHVEEVPLGITRDQRELSDLWCRLIMPINVAGIEGLKAGGIDVTDDLPPRYREWLDRAYGFTALDIANDQVMRTEIFDAFQDVFSRYDLIVGPTVSAMPVENGDDGDTVGPSEVEGVAVDPLIGWCPTYLVNYTGHPAASVPAGLVGDLPVGLQIIGRSRADADVIAASAAFERLRPWRDTYRIPAGRAL</sequence>
<dbReference type="PROSITE" id="PS00571">
    <property type="entry name" value="AMIDASES"/>
    <property type="match status" value="1"/>
</dbReference>
<comment type="caution">
    <text evidence="3">The sequence shown here is derived from an EMBL/GenBank/DDBJ whole genome shotgun (WGS) entry which is preliminary data.</text>
</comment>
<gene>
    <name evidence="3" type="ORF">C8N24_4384</name>
</gene>
<proteinExistence type="inferred from homology"/>
<comment type="similarity">
    <text evidence="1">Belongs to the amidase family.</text>
</comment>
<name>A0A660L3A8_9ACTN</name>
<dbReference type="PANTHER" id="PTHR11895">
    <property type="entry name" value="TRANSAMIDASE"/>
    <property type="match status" value="1"/>
</dbReference>
<reference evidence="3 4" key="1">
    <citation type="submission" date="2018-10" db="EMBL/GenBank/DDBJ databases">
        <title>Genomic Encyclopedia of Archaeal and Bacterial Type Strains, Phase II (KMG-II): from individual species to whole genera.</title>
        <authorList>
            <person name="Goeker M."/>
        </authorList>
    </citation>
    <scope>NUCLEOTIDE SEQUENCE [LARGE SCALE GENOMIC DNA]</scope>
    <source>
        <strain evidence="3 4">DSM 14954</strain>
    </source>
</reference>
<dbReference type="EMBL" id="RBIL01000002">
    <property type="protein sequence ID" value="RKQ86373.1"/>
    <property type="molecule type" value="Genomic_DNA"/>
</dbReference>
<dbReference type="Gene3D" id="3.90.1300.10">
    <property type="entry name" value="Amidase signature (AS) domain"/>
    <property type="match status" value="1"/>
</dbReference>
<dbReference type="Proteomes" id="UP000278962">
    <property type="component" value="Unassembled WGS sequence"/>
</dbReference>
<organism evidence="3 4">
    <name type="scientific">Solirubrobacter pauli</name>
    <dbReference type="NCBI Taxonomy" id="166793"/>
    <lineage>
        <taxon>Bacteria</taxon>
        <taxon>Bacillati</taxon>
        <taxon>Actinomycetota</taxon>
        <taxon>Thermoleophilia</taxon>
        <taxon>Solirubrobacterales</taxon>
        <taxon>Solirubrobacteraceae</taxon>
        <taxon>Solirubrobacter</taxon>
    </lineage>
</organism>
<evidence type="ECO:0000313" key="4">
    <source>
        <dbReference type="Proteomes" id="UP000278962"/>
    </source>
</evidence>
<dbReference type="InterPro" id="IPR020556">
    <property type="entry name" value="Amidase_CS"/>
</dbReference>
<evidence type="ECO:0000313" key="3">
    <source>
        <dbReference type="EMBL" id="RKQ86373.1"/>
    </source>
</evidence>